<sequence>MNVLIRFFKKTTVFALMMIGAFILTSLNANFAGINADSLVNNQAAYNNIAAKYKIGDVVQISSNAESETNGYSLVNHRNWIGTIVSVSPENQASSSAWEYDIEYPDGEHNVHVAEQDIATIPAKCKIGDVVQINSNAESETNGYSLVNHRNWVGTVVSASPKAHASSAWEYDIEYPDGEHNEYVAEQDIVTIPAKYKIGDVVQINSNAESETNGYLLVNHRNWVGTIVSASPKAHANSAWEYDVKYLDGEHNEHVAEQDMSYAVKYNHPDATDANTYFYGYCTYYAKQQAPYIGNGWGNANQWADTARRHGYTVNNIPAENIVVVFAGGQAGADPTFGCVAIVRKIEGNRILIQEMDGTAGFGKTDYRWVDNANDYEYIH</sequence>
<dbReference type="EMBL" id="DF820484">
    <property type="protein sequence ID" value="GAK30093.1"/>
    <property type="molecule type" value="Genomic_DNA"/>
</dbReference>
<gene>
    <name evidence="3" type="ORF">WOSG25_011900</name>
</gene>
<name>A0A069CS68_WEIOS</name>
<dbReference type="InterPro" id="IPR038765">
    <property type="entry name" value="Papain-like_cys_pep_sf"/>
</dbReference>
<evidence type="ECO:0000259" key="2">
    <source>
        <dbReference type="PROSITE" id="PS50911"/>
    </source>
</evidence>
<dbReference type="InterPro" id="IPR009148">
    <property type="entry name" value="PcsB-like"/>
</dbReference>
<dbReference type="eggNOG" id="COG3942">
    <property type="taxonomic scope" value="Bacteria"/>
</dbReference>
<evidence type="ECO:0000256" key="1">
    <source>
        <dbReference type="SAM" id="SignalP"/>
    </source>
</evidence>
<dbReference type="PROSITE" id="PS50911">
    <property type="entry name" value="CHAP"/>
    <property type="match status" value="1"/>
</dbReference>
<feature type="signal peptide" evidence="1">
    <location>
        <begin position="1"/>
        <end position="31"/>
    </location>
</feature>
<keyword evidence="1" id="KW-0732">Signal</keyword>
<dbReference type="RefSeq" id="WP_027698233.1">
    <property type="nucleotide sequence ID" value="NZ_DF820484.1"/>
</dbReference>
<proteinExistence type="predicted"/>
<dbReference type="Gene3D" id="3.90.1720.10">
    <property type="entry name" value="endopeptidase domain like (from Nostoc punctiforme)"/>
    <property type="match status" value="1"/>
</dbReference>
<organism evidence="3 4">
    <name type="scientific">Weissella oryzae (strain DSM 25784 / JCM 18191 / LMG 30913 / SG25)</name>
    <dbReference type="NCBI Taxonomy" id="1329250"/>
    <lineage>
        <taxon>Bacteria</taxon>
        <taxon>Bacillati</taxon>
        <taxon>Bacillota</taxon>
        <taxon>Bacilli</taxon>
        <taxon>Lactobacillales</taxon>
        <taxon>Lactobacillaceae</taxon>
        <taxon>Weissella</taxon>
    </lineage>
</organism>
<dbReference type="OrthoDB" id="2144002at2"/>
<feature type="domain" description="Peptidase C51" evidence="2">
    <location>
        <begin position="257"/>
        <end position="380"/>
    </location>
</feature>
<dbReference type="Pfam" id="PF05257">
    <property type="entry name" value="CHAP"/>
    <property type="match status" value="1"/>
</dbReference>
<dbReference type="Proteomes" id="UP000030643">
    <property type="component" value="Unassembled WGS sequence"/>
</dbReference>
<dbReference type="PRINTS" id="PR01852">
    <property type="entry name" value="SIBAPROTEIN"/>
</dbReference>
<dbReference type="STRING" id="1329250.WOSG25_011900"/>
<keyword evidence="4" id="KW-1185">Reference proteome</keyword>
<reference evidence="4" key="1">
    <citation type="journal article" date="2014" name="Genome Announc.">
        <title>Draft genome sequence of Weissella oryzae SG25T, isolated from fermented rice grains.</title>
        <authorList>
            <person name="Tanizawa Y."/>
            <person name="Fujisawa T."/>
            <person name="Mochizuki T."/>
            <person name="Kaminuma E."/>
            <person name="Suzuki Y."/>
            <person name="Nakamura Y."/>
            <person name="Tohno M."/>
        </authorList>
    </citation>
    <scope>NUCLEOTIDE SEQUENCE [LARGE SCALE GENOMIC DNA]</scope>
    <source>
        <strain evidence="4">DSM 25784 / JCM 18191 / LMG 30913 / SG25</strain>
    </source>
</reference>
<evidence type="ECO:0000313" key="3">
    <source>
        <dbReference type="EMBL" id="GAK30093.1"/>
    </source>
</evidence>
<dbReference type="eggNOG" id="COG1705">
    <property type="taxonomic scope" value="Bacteria"/>
</dbReference>
<dbReference type="AlphaFoldDB" id="A0A069CS68"/>
<protein>
    <recommendedName>
        <fullName evidence="2">Peptidase C51 domain-containing protein</fullName>
    </recommendedName>
</protein>
<accession>A0A069CS68</accession>
<dbReference type="InterPro" id="IPR007921">
    <property type="entry name" value="CHAP_dom"/>
</dbReference>
<feature type="chain" id="PRO_5001662382" description="Peptidase C51 domain-containing protein" evidence="1">
    <location>
        <begin position="32"/>
        <end position="380"/>
    </location>
</feature>
<evidence type="ECO:0000313" key="4">
    <source>
        <dbReference type="Proteomes" id="UP000030643"/>
    </source>
</evidence>
<dbReference type="SUPFAM" id="SSF54001">
    <property type="entry name" value="Cysteine proteinases"/>
    <property type="match status" value="1"/>
</dbReference>